<proteinExistence type="predicted"/>
<dbReference type="SUPFAM" id="SSF51197">
    <property type="entry name" value="Clavaminate synthase-like"/>
    <property type="match status" value="1"/>
</dbReference>
<evidence type="ECO:0000313" key="1">
    <source>
        <dbReference type="EMBL" id="SVA75243.1"/>
    </source>
</evidence>
<evidence type="ECO:0008006" key="2">
    <source>
        <dbReference type="Google" id="ProtNLM"/>
    </source>
</evidence>
<name>A0A381YFE3_9ZZZZ</name>
<dbReference type="EMBL" id="UINC01018010">
    <property type="protein sequence ID" value="SVA75243.1"/>
    <property type="molecule type" value="Genomic_DNA"/>
</dbReference>
<gene>
    <name evidence="1" type="ORF">METZ01_LOCUS128097</name>
</gene>
<dbReference type="Gene3D" id="2.60.120.620">
    <property type="entry name" value="q2cbj1_9rhob like domain"/>
    <property type="match status" value="1"/>
</dbReference>
<accession>A0A381YFE3</accession>
<dbReference type="AlphaFoldDB" id="A0A381YFE3"/>
<protein>
    <recommendedName>
        <fullName evidence="2">Phytanoyl-CoA dioxygenase</fullName>
    </recommendedName>
</protein>
<reference evidence="1" key="1">
    <citation type="submission" date="2018-05" db="EMBL/GenBank/DDBJ databases">
        <authorList>
            <person name="Lanie J.A."/>
            <person name="Ng W.-L."/>
            <person name="Kazmierczak K.M."/>
            <person name="Andrzejewski T.M."/>
            <person name="Davidsen T.M."/>
            <person name="Wayne K.J."/>
            <person name="Tettelin H."/>
            <person name="Glass J.I."/>
            <person name="Rusch D."/>
            <person name="Podicherti R."/>
            <person name="Tsui H.-C.T."/>
            <person name="Winkler M.E."/>
        </authorList>
    </citation>
    <scope>NUCLEOTIDE SEQUENCE</scope>
</reference>
<sequence length="117" mass="12909">GGIHVVAGGPNMTREVMLTQPNGLEHNSAWGDIVDFPPSIEVTGEAGDFVLMHHLMPHAASTNRQNIPRVVQFTRLYPLSKEEARQAPGPDRDMDEEALATLTPLGRKLFRIDPWTA</sequence>
<feature type="non-terminal residue" evidence="1">
    <location>
        <position position="1"/>
    </location>
</feature>
<organism evidence="1">
    <name type="scientific">marine metagenome</name>
    <dbReference type="NCBI Taxonomy" id="408172"/>
    <lineage>
        <taxon>unclassified sequences</taxon>
        <taxon>metagenomes</taxon>
        <taxon>ecological metagenomes</taxon>
    </lineage>
</organism>